<keyword evidence="1" id="KW-1133">Transmembrane helix</keyword>
<protein>
    <submittedName>
        <fullName evidence="2">Uncharacterized protein</fullName>
    </submittedName>
</protein>
<accession>A0AA88HUP5</accession>
<keyword evidence="1" id="KW-0812">Transmembrane</keyword>
<dbReference type="InterPro" id="IPR006631">
    <property type="entry name" value="DM4_12"/>
</dbReference>
<feature type="transmembrane region" description="Helical" evidence="1">
    <location>
        <begin position="33"/>
        <end position="56"/>
    </location>
</feature>
<organism evidence="2 3">
    <name type="scientific">Artemia franciscana</name>
    <name type="common">Brine shrimp</name>
    <name type="synonym">Artemia sanfranciscana</name>
    <dbReference type="NCBI Taxonomy" id="6661"/>
    <lineage>
        <taxon>Eukaryota</taxon>
        <taxon>Metazoa</taxon>
        <taxon>Ecdysozoa</taxon>
        <taxon>Arthropoda</taxon>
        <taxon>Crustacea</taxon>
        <taxon>Branchiopoda</taxon>
        <taxon>Anostraca</taxon>
        <taxon>Artemiidae</taxon>
        <taxon>Artemia</taxon>
    </lineage>
</organism>
<dbReference type="EMBL" id="JAVRJZ010000015">
    <property type="protein sequence ID" value="KAK2712411.1"/>
    <property type="molecule type" value="Genomic_DNA"/>
</dbReference>
<proteinExistence type="predicted"/>
<dbReference type="AlphaFoldDB" id="A0AA88HUP5"/>
<name>A0AA88HUP5_ARTSF</name>
<comment type="caution">
    <text evidence="2">The sequence shown here is derived from an EMBL/GenBank/DDBJ whole genome shotgun (WGS) entry which is preliminary data.</text>
</comment>
<keyword evidence="1" id="KW-0472">Membrane</keyword>
<evidence type="ECO:0000313" key="3">
    <source>
        <dbReference type="Proteomes" id="UP001187531"/>
    </source>
</evidence>
<gene>
    <name evidence="2" type="ORF">QYM36_011183</name>
</gene>
<dbReference type="PANTHER" id="PTHR21398">
    <property type="entry name" value="AGAP007094-PA"/>
    <property type="match status" value="1"/>
</dbReference>
<sequence length="118" mass="13341">MSVIFHNKVVGAKIAWVLETEIRFPIDSKVDPLFIYIASASFVFRISMLLETLFAIKQPKRRRSIEGDQYQIFKSIESALAVMGVDGRSCLLRTICEMQKNPIGEMTMIGEIITALLT</sequence>
<evidence type="ECO:0000256" key="1">
    <source>
        <dbReference type="SAM" id="Phobius"/>
    </source>
</evidence>
<dbReference type="Pfam" id="PF07841">
    <property type="entry name" value="DM4_12"/>
    <property type="match status" value="1"/>
</dbReference>
<dbReference type="PANTHER" id="PTHR21398:SF6">
    <property type="entry name" value="AGAP007094-PA"/>
    <property type="match status" value="1"/>
</dbReference>
<evidence type="ECO:0000313" key="2">
    <source>
        <dbReference type="EMBL" id="KAK2712411.1"/>
    </source>
</evidence>
<dbReference type="Proteomes" id="UP001187531">
    <property type="component" value="Unassembled WGS sequence"/>
</dbReference>
<reference evidence="2" key="1">
    <citation type="submission" date="2023-07" db="EMBL/GenBank/DDBJ databases">
        <title>Chromosome-level genome assembly of Artemia franciscana.</title>
        <authorList>
            <person name="Jo E."/>
        </authorList>
    </citation>
    <scope>NUCLEOTIDE SEQUENCE</scope>
    <source>
        <tissue evidence="2">Whole body</tissue>
    </source>
</reference>
<keyword evidence="3" id="KW-1185">Reference proteome</keyword>